<accession>A0A0V0GV87</accession>
<dbReference type="AlphaFoldDB" id="A0A0V0GV87"/>
<proteinExistence type="predicted"/>
<evidence type="ECO:0000313" key="1">
    <source>
        <dbReference type="EMBL" id="JAP12050.1"/>
    </source>
</evidence>
<reference evidence="1" key="1">
    <citation type="submission" date="2015-12" db="EMBL/GenBank/DDBJ databases">
        <title>Gene expression during late stages of embryo sac development: a critical building block for successful pollen-pistil interactions.</title>
        <authorList>
            <person name="Liu Y."/>
            <person name="Joly V."/>
            <person name="Sabar M."/>
            <person name="Matton D.P."/>
        </authorList>
    </citation>
    <scope>NUCLEOTIDE SEQUENCE</scope>
</reference>
<name>A0A0V0GV87_SOLCH</name>
<protein>
    <submittedName>
        <fullName evidence="1">Putative ovule protein</fullName>
    </submittedName>
</protein>
<dbReference type="EMBL" id="GEDG01028072">
    <property type="protein sequence ID" value="JAP13419.1"/>
    <property type="molecule type" value="Transcribed_RNA"/>
</dbReference>
<dbReference type="EMBL" id="GEDG01030240">
    <property type="protein sequence ID" value="JAP12050.1"/>
    <property type="molecule type" value="Transcribed_RNA"/>
</dbReference>
<organism evidence="1">
    <name type="scientific">Solanum chacoense</name>
    <name type="common">Chaco potato</name>
    <dbReference type="NCBI Taxonomy" id="4108"/>
    <lineage>
        <taxon>Eukaryota</taxon>
        <taxon>Viridiplantae</taxon>
        <taxon>Streptophyta</taxon>
        <taxon>Embryophyta</taxon>
        <taxon>Tracheophyta</taxon>
        <taxon>Spermatophyta</taxon>
        <taxon>Magnoliopsida</taxon>
        <taxon>eudicotyledons</taxon>
        <taxon>Gunneridae</taxon>
        <taxon>Pentapetalae</taxon>
        <taxon>asterids</taxon>
        <taxon>lamiids</taxon>
        <taxon>Solanales</taxon>
        <taxon>Solanaceae</taxon>
        <taxon>Solanoideae</taxon>
        <taxon>Solaneae</taxon>
        <taxon>Solanum</taxon>
    </lineage>
</organism>
<sequence>MQVILYLCFCKSFKKYHHHKHVKTLEVIKLPRNSNAARSGIFSCKEFEWWNSRVPRISHR</sequence>